<comment type="caution">
    <text evidence="1">The sequence shown here is derived from an EMBL/GenBank/DDBJ whole genome shotgun (WGS) entry which is preliminary data.</text>
</comment>
<name>A0ABP9P4G4_9BACT</name>
<accession>A0ABP9P4G4</accession>
<evidence type="ECO:0000313" key="2">
    <source>
        <dbReference type="Proteomes" id="UP001499852"/>
    </source>
</evidence>
<keyword evidence="2" id="KW-1185">Reference proteome</keyword>
<evidence type="ECO:0000313" key="1">
    <source>
        <dbReference type="EMBL" id="GAA5140181.1"/>
    </source>
</evidence>
<protein>
    <submittedName>
        <fullName evidence="1">Uncharacterized protein</fullName>
    </submittedName>
</protein>
<gene>
    <name evidence="1" type="ORF">GCM10023213_22310</name>
</gene>
<dbReference type="EMBL" id="BAABIA010000004">
    <property type="protein sequence ID" value="GAA5140181.1"/>
    <property type="molecule type" value="Genomic_DNA"/>
</dbReference>
<sequence>MCVQKNYFFKYLMLMNQQRHNKISRLIRHLKQVIHTDNGSLVRRRDLLSSRQGDIQLELDFGDTRGALARQRWLEGGVVESSVLH</sequence>
<dbReference type="Proteomes" id="UP001499852">
    <property type="component" value="Unassembled WGS sequence"/>
</dbReference>
<organism evidence="1 2">
    <name type="scientific">Prosthecobacter algae</name>
    <dbReference type="NCBI Taxonomy" id="1144682"/>
    <lineage>
        <taxon>Bacteria</taxon>
        <taxon>Pseudomonadati</taxon>
        <taxon>Verrucomicrobiota</taxon>
        <taxon>Verrucomicrobiia</taxon>
        <taxon>Verrucomicrobiales</taxon>
        <taxon>Verrucomicrobiaceae</taxon>
        <taxon>Prosthecobacter</taxon>
    </lineage>
</organism>
<reference evidence="2" key="1">
    <citation type="journal article" date="2019" name="Int. J. Syst. Evol. Microbiol.">
        <title>The Global Catalogue of Microorganisms (GCM) 10K type strain sequencing project: providing services to taxonomists for standard genome sequencing and annotation.</title>
        <authorList>
            <consortium name="The Broad Institute Genomics Platform"/>
            <consortium name="The Broad Institute Genome Sequencing Center for Infectious Disease"/>
            <person name="Wu L."/>
            <person name="Ma J."/>
        </authorList>
    </citation>
    <scope>NUCLEOTIDE SEQUENCE [LARGE SCALE GENOMIC DNA]</scope>
    <source>
        <strain evidence="2">JCM 18053</strain>
    </source>
</reference>
<proteinExistence type="predicted"/>